<dbReference type="InterPro" id="IPR013538">
    <property type="entry name" value="ASHA1/2-like_C"/>
</dbReference>
<comment type="caution">
    <text evidence="3">The sequence shown here is derived from an EMBL/GenBank/DDBJ whole genome shotgun (WGS) entry which is preliminary data.</text>
</comment>
<dbReference type="SUPFAM" id="SSF55961">
    <property type="entry name" value="Bet v1-like"/>
    <property type="match status" value="1"/>
</dbReference>
<dbReference type="Proteomes" id="UP000320244">
    <property type="component" value="Unassembled WGS sequence"/>
</dbReference>
<comment type="similarity">
    <text evidence="1">Belongs to the AHA1 family.</text>
</comment>
<dbReference type="InterPro" id="IPR023393">
    <property type="entry name" value="START-like_dom_sf"/>
</dbReference>
<proteinExistence type="inferred from homology"/>
<dbReference type="AlphaFoldDB" id="A0A563DWK9"/>
<reference evidence="3 4" key="1">
    <citation type="submission" date="2019-05" db="EMBL/GenBank/DDBJ databases">
        <authorList>
            <person name="Lee S.D."/>
        </authorList>
    </citation>
    <scope>NUCLEOTIDE SEQUENCE [LARGE SCALE GENOMIC DNA]</scope>
    <source>
        <strain evidence="3 4">C5-26</strain>
    </source>
</reference>
<evidence type="ECO:0000313" key="4">
    <source>
        <dbReference type="Proteomes" id="UP000320244"/>
    </source>
</evidence>
<organism evidence="3 4">
    <name type="scientific">Leekyejoonella antrihumi</name>
    <dbReference type="NCBI Taxonomy" id="1660198"/>
    <lineage>
        <taxon>Bacteria</taxon>
        <taxon>Bacillati</taxon>
        <taxon>Actinomycetota</taxon>
        <taxon>Actinomycetes</taxon>
        <taxon>Micrococcales</taxon>
        <taxon>Dermacoccaceae</taxon>
        <taxon>Leekyejoonella</taxon>
    </lineage>
</organism>
<evidence type="ECO:0000313" key="3">
    <source>
        <dbReference type="EMBL" id="TWP34606.1"/>
    </source>
</evidence>
<protein>
    <submittedName>
        <fullName evidence="3">ATPase</fullName>
    </submittedName>
</protein>
<dbReference type="OrthoDB" id="9803476at2"/>
<evidence type="ECO:0000259" key="2">
    <source>
        <dbReference type="Pfam" id="PF08327"/>
    </source>
</evidence>
<name>A0A563DWK9_9MICO</name>
<accession>A0A563DWK9</accession>
<keyword evidence="4" id="KW-1185">Reference proteome</keyword>
<reference evidence="3 4" key="2">
    <citation type="submission" date="2019-08" db="EMBL/GenBank/DDBJ databases">
        <title>Jejuicoccus antrihumi gen. nov., sp. nov., a new member of the family Dermacoccaceae isolated from a cave.</title>
        <authorList>
            <person name="Schumann P."/>
            <person name="Kim I.S."/>
        </authorList>
    </citation>
    <scope>NUCLEOTIDE SEQUENCE [LARGE SCALE GENOMIC DNA]</scope>
    <source>
        <strain evidence="3 4">C5-26</strain>
    </source>
</reference>
<gene>
    <name evidence="3" type="ORF">FGL98_17085</name>
</gene>
<dbReference type="Pfam" id="PF08327">
    <property type="entry name" value="AHSA1"/>
    <property type="match status" value="1"/>
</dbReference>
<dbReference type="RefSeq" id="WP_146318676.1">
    <property type="nucleotide sequence ID" value="NZ_VCQV01000026.1"/>
</dbReference>
<dbReference type="Gene3D" id="3.30.530.20">
    <property type="match status" value="1"/>
</dbReference>
<dbReference type="EMBL" id="VCQV01000026">
    <property type="protein sequence ID" value="TWP34606.1"/>
    <property type="molecule type" value="Genomic_DNA"/>
</dbReference>
<sequence length="153" mass="17084">MTTTDTDRHTTTEQVYQIVIKASPEQIWDAITKPEFTRHYFHGARITVTQDRYHSLGPDDSVWDDGAVLEWDPPHRVVHEWRSLYDEAAGAEPASRVSWEITARANGTCLLTAVHDLLEQSPRTAEAVSGAGWMGVLSALKTLLETGEELPLS</sequence>
<evidence type="ECO:0000256" key="1">
    <source>
        <dbReference type="ARBA" id="ARBA00006817"/>
    </source>
</evidence>
<feature type="domain" description="Activator of Hsp90 ATPase homologue 1/2-like C-terminal" evidence="2">
    <location>
        <begin position="21"/>
        <end position="145"/>
    </location>
</feature>